<proteinExistence type="predicted"/>
<evidence type="ECO:0000313" key="1">
    <source>
        <dbReference type="EMBL" id="AKB53945.1"/>
    </source>
</evidence>
<accession>A0A0E3QRU2</accession>
<dbReference type="AlphaFoldDB" id="A0A0E3QRU2"/>
<sequence length="123" mass="14280">MEKTDSVKWTQAKKILQKAEKTELVDLICELYGHSVGDRMLINSRYLGESVKTKMNKMLDQYRKIIKEEFSPKEGLGKIHYSVAERAINDYSNASGDFLGTLDLMLTYVERRGSICSYFWNNR</sequence>
<gene>
    <name evidence="1" type="ORF">MSBRM_0947</name>
</gene>
<dbReference type="GeneID" id="25418176"/>
<reference evidence="1 2" key="1">
    <citation type="submission" date="2014-07" db="EMBL/GenBank/DDBJ databases">
        <title>Methanogenic archaea and the global carbon cycle.</title>
        <authorList>
            <person name="Henriksen J.R."/>
            <person name="Luke J."/>
            <person name="Reinhart S."/>
            <person name="Benedict M.N."/>
            <person name="Youngblut N.D."/>
            <person name="Metcalf M.E."/>
            <person name="Whitaker R.J."/>
            <person name="Metcalf W.W."/>
        </authorList>
    </citation>
    <scope>NUCLEOTIDE SEQUENCE [LARGE SCALE GENOMIC DNA]</scope>
    <source>
        <strain evidence="1 2">MS</strain>
    </source>
</reference>
<dbReference type="HOGENOM" id="CLU_2010091_0_0_2"/>
<dbReference type="KEGG" id="mby:MSBRM_0947"/>
<name>A0A0E3QRU2_METBA</name>
<dbReference type="Proteomes" id="UP000033033">
    <property type="component" value="Chromosome"/>
</dbReference>
<dbReference type="RefSeq" id="WP_054864901.1">
    <property type="nucleotide sequence ID" value="NZ_CP009528.1"/>
</dbReference>
<dbReference type="EMBL" id="CP009528">
    <property type="protein sequence ID" value="AKB53945.1"/>
    <property type="molecule type" value="Genomic_DNA"/>
</dbReference>
<dbReference type="STRING" id="1434108.MSBRM_0947"/>
<organism evidence="1 2">
    <name type="scientific">Methanosarcina barkeri MS</name>
    <dbReference type="NCBI Taxonomy" id="1434108"/>
    <lineage>
        <taxon>Archaea</taxon>
        <taxon>Methanobacteriati</taxon>
        <taxon>Methanobacteriota</taxon>
        <taxon>Stenosarchaea group</taxon>
        <taxon>Methanomicrobia</taxon>
        <taxon>Methanosarcinales</taxon>
        <taxon>Methanosarcinaceae</taxon>
        <taxon>Methanosarcina</taxon>
    </lineage>
</organism>
<evidence type="ECO:0000313" key="2">
    <source>
        <dbReference type="Proteomes" id="UP000033033"/>
    </source>
</evidence>
<dbReference type="PATRIC" id="fig|1434108.4.peg.1149"/>
<keyword evidence="2" id="KW-1185">Reference proteome</keyword>
<protein>
    <submittedName>
        <fullName evidence="1">Uncharacterized protein</fullName>
    </submittedName>
</protein>